<evidence type="ECO:0000256" key="8">
    <source>
        <dbReference type="ARBA" id="ARBA00048679"/>
    </source>
</evidence>
<dbReference type="InterPro" id="IPR000719">
    <property type="entry name" value="Prot_kinase_dom"/>
</dbReference>
<dbReference type="Proteomes" id="UP000649075">
    <property type="component" value="Unassembled WGS sequence"/>
</dbReference>
<comment type="catalytic activity">
    <reaction evidence="7">
        <text>L-threonyl-[protein] + ATP = O-phospho-L-threonyl-[protein] + ADP + H(+)</text>
        <dbReference type="Rhea" id="RHEA:46608"/>
        <dbReference type="Rhea" id="RHEA-COMP:11060"/>
        <dbReference type="Rhea" id="RHEA-COMP:11605"/>
        <dbReference type="ChEBI" id="CHEBI:15378"/>
        <dbReference type="ChEBI" id="CHEBI:30013"/>
        <dbReference type="ChEBI" id="CHEBI:30616"/>
        <dbReference type="ChEBI" id="CHEBI:61977"/>
        <dbReference type="ChEBI" id="CHEBI:456216"/>
        <dbReference type="EC" id="2.7.11.1"/>
    </reaction>
</comment>
<evidence type="ECO:0000313" key="12">
    <source>
        <dbReference type="Proteomes" id="UP000649075"/>
    </source>
</evidence>
<dbReference type="InterPro" id="IPR008271">
    <property type="entry name" value="Ser/Thr_kinase_AS"/>
</dbReference>
<dbReference type="PROSITE" id="PS50011">
    <property type="entry name" value="PROTEIN_KINASE_DOM"/>
    <property type="match status" value="1"/>
</dbReference>
<dbReference type="InterPro" id="IPR011009">
    <property type="entry name" value="Kinase-like_dom_sf"/>
</dbReference>
<dbReference type="GO" id="GO:0016301">
    <property type="term" value="F:kinase activity"/>
    <property type="evidence" value="ECO:0007669"/>
    <property type="project" value="UniProtKB-KW"/>
</dbReference>
<evidence type="ECO:0000256" key="9">
    <source>
        <dbReference type="SAM" id="Phobius"/>
    </source>
</evidence>
<accession>A0ABR7KGX5</accession>
<reference evidence="11 12" key="1">
    <citation type="submission" date="2020-08" db="EMBL/GenBank/DDBJ databases">
        <authorList>
            <person name="Liu C."/>
            <person name="Sun Q."/>
        </authorList>
    </citation>
    <scope>NUCLEOTIDE SEQUENCE [LARGE SCALE GENOMIC DNA]</scope>
    <source>
        <strain evidence="11 12">L34</strain>
    </source>
</reference>
<evidence type="ECO:0000256" key="6">
    <source>
        <dbReference type="ARBA" id="ARBA00022840"/>
    </source>
</evidence>
<dbReference type="EMBL" id="JACRWH010000010">
    <property type="protein sequence ID" value="MBC6011942.1"/>
    <property type="molecule type" value="Genomic_DNA"/>
</dbReference>
<gene>
    <name evidence="11" type="ORF">H8911_04135</name>
</gene>
<keyword evidence="9" id="KW-0472">Membrane</keyword>
<keyword evidence="6" id="KW-0067">ATP-binding</keyword>
<dbReference type="Pfam" id="PF00069">
    <property type="entry name" value="Pkinase"/>
    <property type="match status" value="1"/>
</dbReference>
<dbReference type="PANTHER" id="PTHR24356">
    <property type="entry name" value="SERINE/THREONINE-PROTEIN KINASE"/>
    <property type="match status" value="1"/>
</dbReference>
<name>A0ABR7KGX5_9FIRM</name>
<keyword evidence="4" id="KW-0547">Nucleotide-binding</keyword>
<evidence type="ECO:0000256" key="5">
    <source>
        <dbReference type="ARBA" id="ARBA00022777"/>
    </source>
</evidence>
<dbReference type="PROSITE" id="PS00108">
    <property type="entry name" value="PROTEIN_KINASE_ST"/>
    <property type="match status" value="1"/>
</dbReference>
<organism evidence="11 12">
    <name type="scientific">Holdemanella hominis</name>
    <dbReference type="NCBI Taxonomy" id="2764327"/>
    <lineage>
        <taxon>Bacteria</taxon>
        <taxon>Bacillati</taxon>
        <taxon>Bacillota</taxon>
        <taxon>Erysipelotrichia</taxon>
        <taxon>Erysipelotrichales</taxon>
        <taxon>Erysipelotrichaceae</taxon>
        <taxon>Holdemanella</taxon>
    </lineage>
</organism>
<dbReference type="InterPro" id="IPR050236">
    <property type="entry name" value="Ser_Thr_kinase_AGC"/>
</dbReference>
<dbReference type="CDD" id="cd00180">
    <property type="entry name" value="PKc"/>
    <property type="match status" value="1"/>
</dbReference>
<evidence type="ECO:0000256" key="7">
    <source>
        <dbReference type="ARBA" id="ARBA00047899"/>
    </source>
</evidence>
<comment type="caution">
    <text evidence="11">The sequence shown here is derived from an EMBL/GenBank/DDBJ whole genome shotgun (WGS) entry which is preliminary data.</text>
</comment>
<dbReference type="SUPFAM" id="SSF56112">
    <property type="entry name" value="Protein kinase-like (PK-like)"/>
    <property type="match status" value="1"/>
</dbReference>
<keyword evidence="9" id="KW-0812">Transmembrane</keyword>
<evidence type="ECO:0000256" key="2">
    <source>
        <dbReference type="ARBA" id="ARBA00022527"/>
    </source>
</evidence>
<proteinExistence type="predicted"/>
<evidence type="ECO:0000256" key="3">
    <source>
        <dbReference type="ARBA" id="ARBA00022679"/>
    </source>
</evidence>
<keyword evidence="9" id="KW-1133">Transmembrane helix</keyword>
<evidence type="ECO:0000259" key="10">
    <source>
        <dbReference type="PROSITE" id="PS50011"/>
    </source>
</evidence>
<dbReference type="EC" id="2.7.11.1" evidence="1"/>
<dbReference type="RefSeq" id="WP_186998795.1">
    <property type="nucleotide sequence ID" value="NZ_JACRWH010000010.1"/>
</dbReference>
<evidence type="ECO:0000256" key="1">
    <source>
        <dbReference type="ARBA" id="ARBA00012513"/>
    </source>
</evidence>
<evidence type="ECO:0000256" key="4">
    <source>
        <dbReference type="ARBA" id="ARBA00022741"/>
    </source>
</evidence>
<comment type="catalytic activity">
    <reaction evidence="8">
        <text>L-seryl-[protein] + ATP = O-phospho-L-seryl-[protein] + ADP + H(+)</text>
        <dbReference type="Rhea" id="RHEA:17989"/>
        <dbReference type="Rhea" id="RHEA-COMP:9863"/>
        <dbReference type="Rhea" id="RHEA-COMP:11604"/>
        <dbReference type="ChEBI" id="CHEBI:15378"/>
        <dbReference type="ChEBI" id="CHEBI:29999"/>
        <dbReference type="ChEBI" id="CHEBI:30616"/>
        <dbReference type="ChEBI" id="CHEBI:83421"/>
        <dbReference type="ChEBI" id="CHEBI:456216"/>
        <dbReference type="EC" id="2.7.11.1"/>
    </reaction>
</comment>
<feature type="transmembrane region" description="Helical" evidence="9">
    <location>
        <begin position="216"/>
        <end position="236"/>
    </location>
</feature>
<feature type="domain" description="Protein kinase" evidence="10">
    <location>
        <begin position="1"/>
        <end position="328"/>
    </location>
</feature>
<sequence length="441" mass="52037">MNLKNNRYKVVHTYNANVYRVMDEFSTCVYILKICPDYETERYKHQFKTEINVLSNLNSIHVPSLITCFEEDFAQCFVETYIPGINARQYFQNHRCLFKKYRLLIDVLKVLQDLHQIGYLYIDLKLENIIYYQNHFYLIDFNACIENHSHVAVMASKSNCAPELLTLSEKDIRCDIYALGSLIQELFGISMMPIVLLCHQKQERRISRLSTFKNLIFIHIIIRILLVLSICILSVFSTSPKSVFDAYYTHHQIALFEKAYKESDKQDRLYTWISNGWILDEVYVNEQASLFLMEEAIATKDATLIRYVYDRVSLNKWPELQALVLVYLNPDAAHIDTCVKLVNSNNLLLKDKLNVLNQCLQFGLHKEIKISIQPIKDWIESISPETLKTYQAEFENLGCNYLEYVLLLRNKESENMEIPVVFIDNLKSERWKDLYEFWRSL</sequence>
<keyword evidence="3" id="KW-0808">Transferase</keyword>
<dbReference type="Gene3D" id="1.10.510.10">
    <property type="entry name" value="Transferase(Phosphotransferase) domain 1"/>
    <property type="match status" value="1"/>
</dbReference>
<protein>
    <recommendedName>
        <fullName evidence="1">non-specific serine/threonine protein kinase</fullName>
        <ecNumber evidence="1">2.7.11.1</ecNumber>
    </recommendedName>
</protein>
<keyword evidence="12" id="KW-1185">Reference proteome</keyword>
<dbReference type="SMART" id="SM00220">
    <property type="entry name" value="S_TKc"/>
    <property type="match status" value="1"/>
</dbReference>
<evidence type="ECO:0000313" key="11">
    <source>
        <dbReference type="EMBL" id="MBC6011942.1"/>
    </source>
</evidence>
<keyword evidence="2" id="KW-0723">Serine/threonine-protein kinase</keyword>
<keyword evidence="5 11" id="KW-0418">Kinase</keyword>